<keyword evidence="4" id="KW-0547">Nucleotide-binding</keyword>
<dbReference type="InterPro" id="IPR051131">
    <property type="entry name" value="NEK_Ser/Thr_kinase_NIMA"/>
</dbReference>
<dbReference type="AlphaFoldDB" id="A0A0D3JBJ7"/>
<keyword evidence="5" id="KW-0418">Kinase</keyword>
<dbReference type="Gene3D" id="1.10.510.10">
    <property type="entry name" value="Transferase(Phosphotransferase) domain 1"/>
    <property type="match status" value="1"/>
</dbReference>
<keyword evidence="3" id="KW-0808">Transferase</keyword>
<name>A0A0D3JBJ7_EMIH1</name>
<evidence type="ECO:0000313" key="11">
    <source>
        <dbReference type="Proteomes" id="UP000013827"/>
    </source>
</evidence>
<evidence type="ECO:0000256" key="7">
    <source>
        <dbReference type="ARBA" id="ARBA00047899"/>
    </source>
</evidence>
<feature type="domain" description="Protein kinase" evidence="9">
    <location>
        <begin position="1"/>
        <end position="206"/>
    </location>
</feature>
<protein>
    <recommendedName>
        <fullName evidence="1">non-specific serine/threonine protein kinase</fullName>
        <ecNumber evidence="1">2.7.11.1</ecNumber>
    </recommendedName>
</protein>
<dbReference type="EnsemblProtists" id="EOD20882">
    <property type="protein sequence ID" value="EOD20882"/>
    <property type="gene ID" value="EMIHUDRAFT_42564"/>
</dbReference>
<dbReference type="EnsemblProtists" id="EOD04875">
    <property type="protein sequence ID" value="EOD04875"/>
    <property type="gene ID" value="EMIHUDRAFT_42534"/>
</dbReference>
<dbReference type="STRING" id="2903.R1CEM1"/>
<dbReference type="GO" id="GO:0004674">
    <property type="term" value="F:protein serine/threonine kinase activity"/>
    <property type="evidence" value="ECO:0007669"/>
    <property type="project" value="UniProtKB-KW"/>
</dbReference>
<dbReference type="KEGG" id="ehx:EMIHUDRAFT_42564"/>
<reference evidence="10" key="2">
    <citation type="submission" date="2024-10" db="UniProtKB">
        <authorList>
            <consortium name="EnsemblProtists"/>
        </authorList>
    </citation>
    <scope>IDENTIFICATION</scope>
</reference>
<accession>A0A0D3JBJ7</accession>
<dbReference type="PaxDb" id="2903-EOD04875"/>
<dbReference type="InterPro" id="IPR000719">
    <property type="entry name" value="Prot_kinase_dom"/>
</dbReference>
<sequence length="206" mass="23210">MGRYNHPHLVRFRQSFQDGMHLFIIMEHCEQGDLAQLIASQRQTGVQFSERVVQRWLCELVSALDLLHTLKVLHRDIKPQNIFISRGAAKLGDLGLSKEVVTGVTGAQPHTQCGSPLYIAPEVHMGQPYSKSVDIWSLGVTLFEMMMLGHAFSGPDVPEILRNIVHARHAEIVGEWSDDLTRLLLWMLEERAVCRPSTGDIISDGY</sequence>
<dbReference type="SMART" id="SM00220">
    <property type="entry name" value="S_TKc"/>
    <property type="match status" value="1"/>
</dbReference>
<dbReference type="PANTHER" id="PTHR44899:SF3">
    <property type="entry name" value="SERINE_THREONINE-PROTEIN KINASE NEK1"/>
    <property type="match status" value="1"/>
</dbReference>
<dbReference type="GO" id="GO:0005524">
    <property type="term" value="F:ATP binding"/>
    <property type="evidence" value="ECO:0007669"/>
    <property type="project" value="UniProtKB-KW"/>
</dbReference>
<dbReference type="PANTHER" id="PTHR44899">
    <property type="entry name" value="CAMK FAMILY PROTEIN KINASE"/>
    <property type="match status" value="1"/>
</dbReference>
<evidence type="ECO:0000256" key="1">
    <source>
        <dbReference type="ARBA" id="ARBA00012513"/>
    </source>
</evidence>
<reference evidence="11" key="1">
    <citation type="journal article" date="2013" name="Nature">
        <title>Pan genome of the phytoplankton Emiliania underpins its global distribution.</title>
        <authorList>
            <person name="Read B.A."/>
            <person name="Kegel J."/>
            <person name="Klute M.J."/>
            <person name="Kuo A."/>
            <person name="Lefebvre S.C."/>
            <person name="Maumus F."/>
            <person name="Mayer C."/>
            <person name="Miller J."/>
            <person name="Monier A."/>
            <person name="Salamov A."/>
            <person name="Young J."/>
            <person name="Aguilar M."/>
            <person name="Claverie J.M."/>
            <person name="Frickenhaus S."/>
            <person name="Gonzalez K."/>
            <person name="Herman E.K."/>
            <person name="Lin Y.C."/>
            <person name="Napier J."/>
            <person name="Ogata H."/>
            <person name="Sarno A.F."/>
            <person name="Shmutz J."/>
            <person name="Schroeder D."/>
            <person name="de Vargas C."/>
            <person name="Verret F."/>
            <person name="von Dassow P."/>
            <person name="Valentin K."/>
            <person name="Van de Peer Y."/>
            <person name="Wheeler G."/>
            <person name="Dacks J.B."/>
            <person name="Delwiche C.F."/>
            <person name="Dyhrman S.T."/>
            <person name="Glockner G."/>
            <person name="John U."/>
            <person name="Richards T."/>
            <person name="Worden A.Z."/>
            <person name="Zhang X."/>
            <person name="Grigoriev I.V."/>
            <person name="Allen A.E."/>
            <person name="Bidle K."/>
            <person name="Borodovsky M."/>
            <person name="Bowler C."/>
            <person name="Brownlee C."/>
            <person name="Cock J.M."/>
            <person name="Elias M."/>
            <person name="Gladyshev V.N."/>
            <person name="Groth M."/>
            <person name="Guda C."/>
            <person name="Hadaegh A."/>
            <person name="Iglesias-Rodriguez M.D."/>
            <person name="Jenkins J."/>
            <person name="Jones B.M."/>
            <person name="Lawson T."/>
            <person name="Leese F."/>
            <person name="Lindquist E."/>
            <person name="Lobanov A."/>
            <person name="Lomsadze A."/>
            <person name="Malik S.B."/>
            <person name="Marsh M.E."/>
            <person name="Mackinder L."/>
            <person name="Mock T."/>
            <person name="Mueller-Roeber B."/>
            <person name="Pagarete A."/>
            <person name="Parker M."/>
            <person name="Probert I."/>
            <person name="Quesneville H."/>
            <person name="Raines C."/>
            <person name="Rensing S.A."/>
            <person name="Riano-Pachon D.M."/>
            <person name="Richier S."/>
            <person name="Rokitta S."/>
            <person name="Shiraiwa Y."/>
            <person name="Soanes D.M."/>
            <person name="van der Giezen M."/>
            <person name="Wahlund T.M."/>
            <person name="Williams B."/>
            <person name="Wilson W."/>
            <person name="Wolfe G."/>
            <person name="Wurch L.L."/>
        </authorList>
    </citation>
    <scope>NUCLEOTIDE SEQUENCE</scope>
</reference>
<dbReference type="KEGG" id="ehx:EMIHUDRAFT_42534"/>
<keyword evidence="11" id="KW-1185">Reference proteome</keyword>
<dbReference type="PROSITE" id="PS00108">
    <property type="entry name" value="PROTEIN_KINASE_ST"/>
    <property type="match status" value="1"/>
</dbReference>
<dbReference type="eggNOG" id="KOG0589">
    <property type="taxonomic scope" value="Eukaryota"/>
</dbReference>
<dbReference type="InterPro" id="IPR011009">
    <property type="entry name" value="Kinase-like_dom_sf"/>
</dbReference>
<organism evidence="10 11">
    <name type="scientific">Emiliania huxleyi (strain CCMP1516)</name>
    <dbReference type="NCBI Taxonomy" id="280463"/>
    <lineage>
        <taxon>Eukaryota</taxon>
        <taxon>Haptista</taxon>
        <taxon>Haptophyta</taxon>
        <taxon>Prymnesiophyceae</taxon>
        <taxon>Isochrysidales</taxon>
        <taxon>Noelaerhabdaceae</taxon>
        <taxon>Emiliania</taxon>
    </lineage>
</organism>
<evidence type="ECO:0000256" key="6">
    <source>
        <dbReference type="ARBA" id="ARBA00022840"/>
    </source>
</evidence>
<dbReference type="EC" id="2.7.11.1" evidence="1"/>
<dbReference type="InterPro" id="IPR008271">
    <property type="entry name" value="Ser/Thr_kinase_AS"/>
</dbReference>
<evidence type="ECO:0000256" key="8">
    <source>
        <dbReference type="ARBA" id="ARBA00048679"/>
    </source>
</evidence>
<dbReference type="Pfam" id="PF00069">
    <property type="entry name" value="Pkinase"/>
    <property type="match status" value="1"/>
</dbReference>
<evidence type="ECO:0000313" key="10">
    <source>
        <dbReference type="EnsemblProtists" id="EOD20882"/>
    </source>
</evidence>
<evidence type="ECO:0000256" key="5">
    <source>
        <dbReference type="ARBA" id="ARBA00022777"/>
    </source>
</evidence>
<proteinExistence type="predicted"/>
<evidence type="ECO:0000256" key="2">
    <source>
        <dbReference type="ARBA" id="ARBA00022527"/>
    </source>
</evidence>
<dbReference type="SUPFAM" id="SSF56112">
    <property type="entry name" value="Protein kinase-like (PK-like)"/>
    <property type="match status" value="1"/>
</dbReference>
<evidence type="ECO:0000256" key="3">
    <source>
        <dbReference type="ARBA" id="ARBA00022679"/>
    </source>
</evidence>
<comment type="catalytic activity">
    <reaction evidence="8">
        <text>L-seryl-[protein] + ATP = O-phospho-L-seryl-[protein] + ADP + H(+)</text>
        <dbReference type="Rhea" id="RHEA:17989"/>
        <dbReference type="Rhea" id="RHEA-COMP:9863"/>
        <dbReference type="Rhea" id="RHEA-COMP:11604"/>
        <dbReference type="ChEBI" id="CHEBI:15378"/>
        <dbReference type="ChEBI" id="CHEBI:29999"/>
        <dbReference type="ChEBI" id="CHEBI:30616"/>
        <dbReference type="ChEBI" id="CHEBI:83421"/>
        <dbReference type="ChEBI" id="CHEBI:456216"/>
        <dbReference type="EC" id="2.7.11.1"/>
    </reaction>
</comment>
<keyword evidence="6" id="KW-0067">ATP-binding</keyword>
<comment type="catalytic activity">
    <reaction evidence="7">
        <text>L-threonyl-[protein] + ATP = O-phospho-L-threonyl-[protein] + ADP + H(+)</text>
        <dbReference type="Rhea" id="RHEA:46608"/>
        <dbReference type="Rhea" id="RHEA-COMP:11060"/>
        <dbReference type="Rhea" id="RHEA-COMP:11605"/>
        <dbReference type="ChEBI" id="CHEBI:15378"/>
        <dbReference type="ChEBI" id="CHEBI:30013"/>
        <dbReference type="ChEBI" id="CHEBI:30616"/>
        <dbReference type="ChEBI" id="CHEBI:61977"/>
        <dbReference type="ChEBI" id="CHEBI:456216"/>
        <dbReference type="EC" id="2.7.11.1"/>
    </reaction>
</comment>
<dbReference type="OMA" id="HARHAEI"/>
<evidence type="ECO:0000256" key="4">
    <source>
        <dbReference type="ARBA" id="ARBA00022741"/>
    </source>
</evidence>
<evidence type="ECO:0000259" key="9">
    <source>
        <dbReference type="PROSITE" id="PS50011"/>
    </source>
</evidence>
<keyword evidence="2" id="KW-0723">Serine/threonine-protein kinase</keyword>
<dbReference type="PROSITE" id="PS50011">
    <property type="entry name" value="PROTEIN_KINASE_DOM"/>
    <property type="match status" value="1"/>
</dbReference>
<dbReference type="Proteomes" id="UP000013827">
    <property type="component" value="Unassembled WGS sequence"/>
</dbReference>
<dbReference type="HOGENOM" id="CLU_000288_63_23_1"/>